<sequence length="112" mass="12705">MLPIERLDFGGEIDRSAARSRWPSRRPRLIDPRQKARRPSSTFVRGPNVFSSMVTKKSNIYIYCVHLFELLTGAHEDEASKKMELTGGSHVQGHFGLYEDGKRDGDGMDLIL</sequence>
<feature type="region of interest" description="Disordered" evidence="1">
    <location>
        <begin position="17"/>
        <end position="42"/>
    </location>
</feature>
<name>J3MKA7_ORYBR</name>
<reference evidence="2" key="2">
    <citation type="submission" date="2013-04" db="UniProtKB">
        <authorList>
            <consortium name="EnsemblPlants"/>
        </authorList>
    </citation>
    <scope>IDENTIFICATION</scope>
</reference>
<evidence type="ECO:0000313" key="3">
    <source>
        <dbReference type="Proteomes" id="UP000006038"/>
    </source>
</evidence>
<dbReference type="EnsemblPlants" id="OB07G18390.1">
    <property type="protein sequence ID" value="OB07G18390.1"/>
    <property type="gene ID" value="OB07G18390"/>
</dbReference>
<evidence type="ECO:0000313" key="2">
    <source>
        <dbReference type="EnsemblPlants" id="OB07G18390.1"/>
    </source>
</evidence>
<keyword evidence="3" id="KW-1185">Reference proteome</keyword>
<reference evidence="2" key="1">
    <citation type="journal article" date="2013" name="Nat. Commun.">
        <title>Whole-genome sequencing of Oryza brachyantha reveals mechanisms underlying Oryza genome evolution.</title>
        <authorList>
            <person name="Chen J."/>
            <person name="Huang Q."/>
            <person name="Gao D."/>
            <person name="Wang J."/>
            <person name="Lang Y."/>
            <person name="Liu T."/>
            <person name="Li B."/>
            <person name="Bai Z."/>
            <person name="Luis Goicoechea J."/>
            <person name="Liang C."/>
            <person name="Chen C."/>
            <person name="Zhang W."/>
            <person name="Sun S."/>
            <person name="Liao Y."/>
            <person name="Zhang X."/>
            <person name="Yang L."/>
            <person name="Song C."/>
            <person name="Wang M."/>
            <person name="Shi J."/>
            <person name="Liu G."/>
            <person name="Liu J."/>
            <person name="Zhou H."/>
            <person name="Zhou W."/>
            <person name="Yu Q."/>
            <person name="An N."/>
            <person name="Chen Y."/>
            <person name="Cai Q."/>
            <person name="Wang B."/>
            <person name="Liu B."/>
            <person name="Min J."/>
            <person name="Huang Y."/>
            <person name="Wu H."/>
            <person name="Li Z."/>
            <person name="Zhang Y."/>
            <person name="Yin Y."/>
            <person name="Song W."/>
            <person name="Jiang J."/>
            <person name="Jackson S.A."/>
            <person name="Wing R.A."/>
            <person name="Wang J."/>
            <person name="Chen M."/>
        </authorList>
    </citation>
    <scope>NUCLEOTIDE SEQUENCE [LARGE SCALE GENOMIC DNA]</scope>
    <source>
        <strain evidence="2">cv. IRGC 101232</strain>
    </source>
</reference>
<evidence type="ECO:0000256" key="1">
    <source>
        <dbReference type="SAM" id="MobiDB-lite"/>
    </source>
</evidence>
<dbReference type="Proteomes" id="UP000006038">
    <property type="component" value="Chromosome 7"/>
</dbReference>
<dbReference type="Gramene" id="OB07G18390.1">
    <property type="protein sequence ID" value="OB07G18390.1"/>
    <property type="gene ID" value="OB07G18390"/>
</dbReference>
<dbReference type="AlphaFoldDB" id="J3MKA7"/>
<proteinExistence type="predicted"/>
<protein>
    <submittedName>
        <fullName evidence="2">Uncharacterized protein</fullName>
    </submittedName>
</protein>
<dbReference type="HOGENOM" id="CLU_2149751_0_0_1"/>
<organism evidence="2">
    <name type="scientific">Oryza brachyantha</name>
    <name type="common">malo sina</name>
    <dbReference type="NCBI Taxonomy" id="4533"/>
    <lineage>
        <taxon>Eukaryota</taxon>
        <taxon>Viridiplantae</taxon>
        <taxon>Streptophyta</taxon>
        <taxon>Embryophyta</taxon>
        <taxon>Tracheophyta</taxon>
        <taxon>Spermatophyta</taxon>
        <taxon>Magnoliopsida</taxon>
        <taxon>Liliopsida</taxon>
        <taxon>Poales</taxon>
        <taxon>Poaceae</taxon>
        <taxon>BOP clade</taxon>
        <taxon>Oryzoideae</taxon>
        <taxon>Oryzeae</taxon>
        <taxon>Oryzinae</taxon>
        <taxon>Oryza</taxon>
    </lineage>
</organism>
<accession>J3MKA7</accession>